<dbReference type="STRING" id="5539.A0A3E2GTV7"/>
<dbReference type="EMBL" id="NCSJ02000427">
    <property type="protein sequence ID" value="RFU24591.1"/>
    <property type="molecule type" value="Genomic_DNA"/>
</dbReference>
<dbReference type="Proteomes" id="UP000258309">
    <property type="component" value="Unassembled WGS sequence"/>
</dbReference>
<evidence type="ECO:0000256" key="4">
    <source>
        <dbReference type="PROSITE-ProRule" id="PRU00134"/>
    </source>
</evidence>
<gene>
    <name evidence="6" type="ORF">B7463_g11746</name>
</gene>
<reference evidence="6 7" key="1">
    <citation type="submission" date="2018-05" db="EMBL/GenBank/DDBJ databases">
        <title>Draft genome sequence of Scytalidium lignicola DSM 105466, a ubiquitous saprotrophic fungus.</title>
        <authorList>
            <person name="Buettner E."/>
            <person name="Gebauer A.M."/>
            <person name="Hofrichter M."/>
            <person name="Liers C."/>
            <person name="Kellner H."/>
        </authorList>
    </citation>
    <scope>NUCLEOTIDE SEQUENCE [LARGE SCALE GENOMIC DNA]</scope>
    <source>
        <strain evidence="6 7">DSM 105466</strain>
    </source>
</reference>
<dbReference type="PROSITE" id="PS01360">
    <property type="entry name" value="ZF_MYND_1"/>
    <property type="match status" value="1"/>
</dbReference>
<proteinExistence type="predicted"/>
<accession>A0A3E2GTV7</accession>
<keyword evidence="7" id="KW-1185">Reference proteome</keyword>
<dbReference type="SUPFAM" id="SSF144232">
    <property type="entry name" value="HIT/MYND zinc finger-like"/>
    <property type="match status" value="1"/>
</dbReference>
<feature type="non-terminal residue" evidence="6">
    <location>
        <position position="186"/>
    </location>
</feature>
<organism evidence="6 7">
    <name type="scientific">Scytalidium lignicola</name>
    <name type="common">Hyphomycete</name>
    <dbReference type="NCBI Taxonomy" id="5539"/>
    <lineage>
        <taxon>Eukaryota</taxon>
        <taxon>Fungi</taxon>
        <taxon>Dikarya</taxon>
        <taxon>Ascomycota</taxon>
        <taxon>Pezizomycotina</taxon>
        <taxon>Leotiomycetes</taxon>
        <taxon>Leotiomycetes incertae sedis</taxon>
        <taxon>Scytalidium</taxon>
    </lineage>
</organism>
<name>A0A3E2GTV7_SCYLI</name>
<sequence>MATCPVRFEFHCENAPEKLKFIHNVPRSFVTSDAQTAQRDPGYANRFATMLQPIMKEHEAACLAASNPRCGNCGSPTMKTVQTPMSWLHIVNDPFVNVWVNPICGKGECEIKTRQQIQSMMAIIAGEGQSQGASAPGTTVEIMSCNVCGKTEGIKRCAQCKAVAYCGREHQKADWKAHKKICRPSQ</sequence>
<dbReference type="PROSITE" id="PS50865">
    <property type="entry name" value="ZF_MYND_2"/>
    <property type="match status" value="1"/>
</dbReference>
<dbReference type="Pfam" id="PF01753">
    <property type="entry name" value="zf-MYND"/>
    <property type="match status" value="1"/>
</dbReference>
<protein>
    <recommendedName>
        <fullName evidence="5">MYND-type domain-containing protein</fullName>
    </recommendedName>
</protein>
<evidence type="ECO:0000259" key="5">
    <source>
        <dbReference type="PROSITE" id="PS50865"/>
    </source>
</evidence>
<keyword evidence="1" id="KW-0479">Metal-binding</keyword>
<evidence type="ECO:0000256" key="3">
    <source>
        <dbReference type="ARBA" id="ARBA00022833"/>
    </source>
</evidence>
<dbReference type="OMA" id="WIPNACE"/>
<dbReference type="OrthoDB" id="432970at2759"/>
<feature type="non-terminal residue" evidence="6">
    <location>
        <position position="1"/>
    </location>
</feature>
<keyword evidence="2 4" id="KW-0863">Zinc-finger</keyword>
<dbReference type="Gene3D" id="6.10.140.2220">
    <property type="match status" value="1"/>
</dbReference>
<evidence type="ECO:0000256" key="2">
    <source>
        <dbReference type="ARBA" id="ARBA00022771"/>
    </source>
</evidence>
<dbReference type="GO" id="GO:0008270">
    <property type="term" value="F:zinc ion binding"/>
    <property type="evidence" value="ECO:0007669"/>
    <property type="project" value="UniProtKB-KW"/>
</dbReference>
<evidence type="ECO:0000313" key="7">
    <source>
        <dbReference type="Proteomes" id="UP000258309"/>
    </source>
</evidence>
<keyword evidence="3" id="KW-0862">Zinc</keyword>
<dbReference type="InterPro" id="IPR002893">
    <property type="entry name" value="Znf_MYND"/>
</dbReference>
<feature type="domain" description="MYND-type" evidence="5">
    <location>
        <begin position="145"/>
        <end position="182"/>
    </location>
</feature>
<comment type="caution">
    <text evidence="6">The sequence shown here is derived from an EMBL/GenBank/DDBJ whole genome shotgun (WGS) entry which is preliminary data.</text>
</comment>
<dbReference type="AlphaFoldDB" id="A0A3E2GTV7"/>
<evidence type="ECO:0000313" key="6">
    <source>
        <dbReference type="EMBL" id="RFU24591.1"/>
    </source>
</evidence>
<evidence type="ECO:0000256" key="1">
    <source>
        <dbReference type="ARBA" id="ARBA00022723"/>
    </source>
</evidence>